<organism evidence="2 3">
    <name type="scientific">Nanchangia anserum</name>
    <dbReference type="NCBI Taxonomy" id="2692125"/>
    <lineage>
        <taxon>Bacteria</taxon>
        <taxon>Bacillati</taxon>
        <taxon>Actinomycetota</taxon>
        <taxon>Actinomycetes</taxon>
        <taxon>Actinomycetales</taxon>
        <taxon>Actinomycetaceae</taxon>
        <taxon>Nanchangia</taxon>
    </lineage>
</organism>
<dbReference type="InterPro" id="IPR022742">
    <property type="entry name" value="Hydrolase_4"/>
</dbReference>
<keyword evidence="2" id="KW-0378">Hydrolase</keyword>
<gene>
    <name evidence="2" type="ORF">H8R10_06195</name>
</gene>
<dbReference type="Pfam" id="PF12146">
    <property type="entry name" value="Hydrolase_4"/>
    <property type="match status" value="1"/>
</dbReference>
<dbReference type="PANTHER" id="PTHR11614">
    <property type="entry name" value="PHOSPHOLIPASE-RELATED"/>
    <property type="match status" value="1"/>
</dbReference>
<evidence type="ECO:0000313" key="2">
    <source>
        <dbReference type="EMBL" id="MBD3689816.1"/>
    </source>
</evidence>
<accession>A0A8I0GD57</accession>
<dbReference type="EMBL" id="JACRUO010000001">
    <property type="protein sequence ID" value="MBD3689816.1"/>
    <property type="molecule type" value="Genomic_DNA"/>
</dbReference>
<feature type="domain" description="Serine aminopeptidase S33" evidence="1">
    <location>
        <begin position="59"/>
        <end position="176"/>
    </location>
</feature>
<keyword evidence="3" id="KW-1185">Reference proteome</keyword>
<reference evidence="2 3" key="1">
    <citation type="submission" date="2020-08" db="EMBL/GenBank/DDBJ databases">
        <title>Winkia gen. nov., sp. nov., isolated from faeces of the Anser albifrons in China.</title>
        <authorList>
            <person name="Liu Q."/>
        </authorList>
    </citation>
    <scope>NUCLEOTIDE SEQUENCE [LARGE SCALE GENOMIC DNA]</scope>
    <source>
        <strain evidence="2 3">C62</strain>
    </source>
</reference>
<name>A0A8I0GD57_9ACTO</name>
<dbReference type="Proteomes" id="UP000627538">
    <property type="component" value="Unassembled WGS sequence"/>
</dbReference>
<evidence type="ECO:0000313" key="3">
    <source>
        <dbReference type="Proteomes" id="UP000627538"/>
    </source>
</evidence>
<protein>
    <submittedName>
        <fullName evidence="2">Alpha/beta hydrolase</fullName>
    </submittedName>
</protein>
<dbReference type="InterPro" id="IPR051044">
    <property type="entry name" value="MAG_DAG_Lipase"/>
</dbReference>
<dbReference type="GO" id="GO:0016787">
    <property type="term" value="F:hydrolase activity"/>
    <property type="evidence" value="ECO:0007669"/>
    <property type="project" value="UniProtKB-KW"/>
</dbReference>
<dbReference type="SUPFAM" id="SSF53474">
    <property type="entry name" value="alpha/beta-Hydrolases"/>
    <property type="match status" value="1"/>
</dbReference>
<dbReference type="AlphaFoldDB" id="A0A8I0GD57"/>
<comment type="caution">
    <text evidence="2">The sequence shown here is derived from an EMBL/GenBank/DDBJ whole genome shotgun (WGS) entry which is preliminary data.</text>
</comment>
<proteinExistence type="predicted"/>
<dbReference type="RefSeq" id="WP_191071838.1">
    <property type="nucleotide sequence ID" value="NZ_CP060506.1"/>
</dbReference>
<dbReference type="InterPro" id="IPR029058">
    <property type="entry name" value="AB_hydrolase_fold"/>
</dbReference>
<evidence type="ECO:0000259" key="1">
    <source>
        <dbReference type="Pfam" id="PF12146"/>
    </source>
</evidence>
<dbReference type="Gene3D" id="3.40.50.1820">
    <property type="entry name" value="alpha/beta hydrolase"/>
    <property type="match status" value="1"/>
</dbReference>
<sequence>MPADEPATPPGAEWGPDILGDGFEARRLSVPGGSGIATLIRHRPEGDPQAIPGTPQDRRWCALYVHGWNDYFFQRELARHVSAGGGAFYAIDLHHYGRSLQPDDMPGWCTALSDYAPDLHVALRAMSEDHPGCPIILIGHSTGGLLASLWATRNPGRVAGLWLTSPWLELQCGPGKRRLWHQAFHVASVLRQRLVLPLGTDQLYATSLRGWNTLDGPPPAKYIDAGYGMDPSLAGFDLIDKWKSAEGSPVRAGWIYAITSAHTQLSRSAPLDIPVLLHASTTTHAGASGEWTNDVLWSDAVLNADVLVAAGAMLANDIDIRRYRMRHDPLTSFPDVRQAVWADFHAWTARILPDAARGPSELGDTACYAICP</sequence>